<dbReference type="AlphaFoldDB" id="A0A167X9V2"/>
<dbReference type="Proteomes" id="UP000076532">
    <property type="component" value="Unassembled WGS sequence"/>
</dbReference>
<name>A0A167X9V2_9AGAM</name>
<reference evidence="1 2" key="1">
    <citation type="journal article" date="2016" name="Mol. Biol. Evol.">
        <title>Comparative Genomics of Early-Diverging Mushroom-Forming Fungi Provides Insights into the Origins of Lignocellulose Decay Capabilities.</title>
        <authorList>
            <person name="Nagy L.G."/>
            <person name="Riley R."/>
            <person name="Tritt A."/>
            <person name="Adam C."/>
            <person name="Daum C."/>
            <person name="Floudas D."/>
            <person name="Sun H."/>
            <person name="Yadav J.S."/>
            <person name="Pangilinan J."/>
            <person name="Larsson K.H."/>
            <person name="Matsuura K."/>
            <person name="Barry K."/>
            <person name="Labutti K."/>
            <person name="Kuo R."/>
            <person name="Ohm R.A."/>
            <person name="Bhattacharya S.S."/>
            <person name="Shirouzu T."/>
            <person name="Yoshinaga Y."/>
            <person name="Martin F.M."/>
            <person name="Grigoriev I.V."/>
            <person name="Hibbett D.S."/>
        </authorList>
    </citation>
    <scope>NUCLEOTIDE SEQUENCE [LARGE SCALE GENOMIC DNA]</scope>
    <source>
        <strain evidence="1 2">CBS 109695</strain>
    </source>
</reference>
<evidence type="ECO:0000313" key="2">
    <source>
        <dbReference type="Proteomes" id="UP000076532"/>
    </source>
</evidence>
<proteinExistence type="predicted"/>
<dbReference type="OrthoDB" id="163438at2759"/>
<protein>
    <submittedName>
        <fullName evidence="1">Uncharacterized protein</fullName>
    </submittedName>
</protein>
<gene>
    <name evidence="1" type="ORF">FIBSPDRAFT_1053247</name>
</gene>
<feature type="non-terminal residue" evidence="1">
    <location>
        <position position="81"/>
    </location>
</feature>
<evidence type="ECO:0000313" key="1">
    <source>
        <dbReference type="EMBL" id="KZP06985.1"/>
    </source>
</evidence>
<sequence length="81" mass="8371">MDFLDTGAAQELVDTSGTSRLAVKFDLVFESHADFMKAVGEEISQLAKIKGAGAAQTAATIGAKIGTVLEAIVPVLDNFAS</sequence>
<accession>A0A167X9V2</accession>
<organism evidence="1 2">
    <name type="scientific">Athelia psychrophila</name>
    <dbReference type="NCBI Taxonomy" id="1759441"/>
    <lineage>
        <taxon>Eukaryota</taxon>
        <taxon>Fungi</taxon>
        <taxon>Dikarya</taxon>
        <taxon>Basidiomycota</taxon>
        <taxon>Agaricomycotina</taxon>
        <taxon>Agaricomycetes</taxon>
        <taxon>Agaricomycetidae</taxon>
        <taxon>Atheliales</taxon>
        <taxon>Atheliaceae</taxon>
        <taxon>Athelia</taxon>
    </lineage>
</organism>
<dbReference type="EMBL" id="KV417766">
    <property type="protein sequence ID" value="KZP06985.1"/>
    <property type="molecule type" value="Genomic_DNA"/>
</dbReference>
<keyword evidence="2" id="KW-1185">Reference proteome</keyword>